<dbReference type="InterPro" id="IPR005628">
    <property type="entry name" value="GspK"/>
</dbReference>
<keyword evidence="5 10" id="KW-0997">Cell inner membrane</keyword>
<gene>
    <name evidence="15" type="primary">gspK</name>
    <name evidence="15" type="ORF">OLEAN_C19060</name>
</gene>
<keyword evidence="7" id="KW-0653">Protein transport</keyword>
<dbReference type="Gene3D" id="3.30.1300.30">
    <property type="entry name" value="GSPII I/J protein-like"/>
    <property type="match status" value="1"/>
</dbReference>
<keyword evidence="6 12" id="KW-0812">Transmembrane</keyword>
<dbReference type="InterPro" id="IPR038072">
    <property type="entry name" value="GspK_central_sf"/>
</dbReference>
<feature type="domain" description="T2SS protein K second SAM-like" evidence="13">
    <location>
        <begin position="209"/>
        <end position="257"/>
    </location>
</feature>
<dbReference type="SUPFAM" id="SSF54523">
    <property type="entry name" value="Pili subunits"/>
    <property type="match status" value="1"/>
</dbReference>
<dbReference type="HOGENOM" id="CLU_057294_1_0_6"/>
<evidence type="ECO:0000256" key="6">
    <source>
        <dbReference type="ARBA" id="ARBA00022692"/>
    </source>
</evidence>
<dbReference type="PIRSF" id="PIRSF002786">
    <property type="entry name" value="XcpX"/>
    <property type="match status" value="1"/>
</dbReference>
<evidence type="ECO:0000256" key="9">
    <source>
        <dbReference type="ARBA" id="ARBA00023136"/>
    </source>
</evidence>
<dbReference type="KEGG" id="oai:OLEAN_C19060"/>
<protein>
    <recommendedName>
        <fullName evidence="10">Type II secretion system protein K</fullName>
    </recommendedName>
</protein>
<keyword evidence="8 12" id="KW-1133">Transmembrane helix</keyword>
<dbReference type="NCBIfam" id="NF037980">
    <property type="entry name" value="T2SS_GspK"/>
    <property type="match status" value="1"/>
</dbReference>
<evidence type="ECO:0000313" key="15">
    <source>
        <dbReference type="EMBL" id="CCK76082.1"/>
    </source>
</evidence>
<evidence type="ECO:0000256" key="4">
    <source>
        <dbReference type="ARBA" id="ARBA00022475"/>
    </source>
</evidence>
<comment type="subcellular location">
    <subcellularLocation>
        <location evidence="1 10">Cell inner membrane</location>
    </subcellularLocation>
</comment>
<dbReference type="PANTHER" id="PTHR38831">
    <property type="entry name" value="TYPE II SECRETION SYSTEM PROTEIN K"/>
    <property type="match status" value="1"/>
</dbReference>
<evidence type="ECO:0000256" key="2">
    <source>
        <dbReference type="ARBA" id="ARBA00007246"/>
    </source>
</evidence>
<feature type="region of interest" description="Disordered" evidence="11">
    <location>
        <begin position="335"/>
        <end position="359"/>
    </location>
</feature>
<evidence type="ECO:0000256" key="12">
    <source>
        <dbReference type="SAM" id="Phobius"/>
    </source>
</evidence>
<dbReference type="Pfam" id="PF03934">
    <property type="entry name" value="T2SSK"/>
    <property type="match status" value="1"/>
</dbReference>
<evidence type="ECO:0000256" key="7">
    <source>
        <dbReference type="ARBA" id="ARBA00022927"/>
    </source>
</evidence>
<dbReference type="Gene3D" id="1.10.40.60">
    <property type="entry name" value="EpsJ-like"/>
    <property type="match status" value="2"/>
</dbReference>
<feature type="transmembrane region" description="Helical" evidence="12">
    <location>
        <begin position="15"/>
        <end position="37"/>
    </location>
</feature>
<dbReference type="GO" id="GO:0005886">
    <property type="term" value="C:plasma membrane"/>
    <property type="evidence" value="ECO:0007669"/>
    <property type="project" value="UniProtKB-SubCell"/>
</dbReference>
<evidence type="ECO:0000256" key="8">
    <source>
        <dbReference type="ARBA" id="ARBA00022989"/>
    </source>
</evidence>
<dbReference type="Proteomes" id="UP000032749">
    <property type="component" value="Chromosome"/>
</dbReference>
<dbReference type="InterPro" id="IPR049179">
    <property type="entry name" value="T2SSK_SAM-like_2nd"/>
</dbReference>
<evidence type="ECO:0000259" key="14">
    <source>
        <dbReference type="Pfam" id="PF21687"/>
    </source>
</evidence>
<evidence type="ECO:0000256" key="5">
    <source>
        <dbReference type="ARBA" id="ARBA00022519"/>
    </source>
</evidence>
<keyword evidence="16" id="KW-1185">Reference proteome</keyword>
<organism evidence="15 16">
    <name type="scientific">Oleispira antarctica RB-8</name>
    <dbReference type="NCBI Taxonomy" id="698738"/>
    <lineage>
        <taxon>Bacteria</taxon>
        <taxon>Pseudomonadati</taxon>
        <taxon>Pseudomonadota</taxon>
        <taxon>Gammaproteobacteria</taxon>
        <taxon>Oceanospirillales</taxon>
        <taxon>Oceanospirillaceae</taxon>
        <taxon>Oleispira</taxon>
    </lineage>
</organism>
<evidence type="ECO:0000256" key="3">
    <source>
        <dbReference type="ARBA" id="ARBA00022448"/>
    </source>
</evidence>
<dbReference type="SUPFAM" id="SSF158544">
    <property type="entry name" value="GspK insert domain-like"/>
    <property type="match status" value="2"/>
</dbReference>
<name>R4YMJ8_OLEAN</name>
<dbReference type="EMBL" id="FO203512">
    <property type="protein sequence ID" value="CCK76082.1"/>
    <property type="molecule type" value="Genomic_DNA"/>
</dbReference>
<evidence type="ECO:0000256" key="1">
    <source>
        <dbReference type="ARBA" id="ARBA00004533"/>
    </source>
</evidence>
<keyword evidence="4 10" id="KW-1003">Cell membrane</keyword>
<accession>R4YMJ8</accession>
<evidence type="ECO:0000313" key="16">
    <source>
        <dbReference type="Proteomes" id="UP000032749"/>
    </source>
</evidence>
<evidence type="ECO:0000256" key="10">
    <source>
        <dbReference type="PIRNR" id="PIRNR002786"/>
    </source>
</evidence>
<reference evidence="15 16" key="1">
    <citation type="journal article" date="2013" name="Nat. Commun.">
        <title>Genome sequence and functional genomic analysis of the oil-degrading bacterium Oleispira antarctica.</title>
        <authorList>
            <person name="Kube M."/>
            <person name="Chernikova T.N."/>
            <person name="Al-Ramahi Y."/>
            <person name="Beloqui A."/>
            <person name="Lopez-Cortez N."/>
            <person name="Guazzaroni M.E."/>
            <person name="Heipieper H.J."/>
            <person name="Klages S."/>
            <person name="Kotsyurbenko O.R."/>
            <person name="Langer I."/>
            <person name="Nechitaylo T.Y."/>
            <person name="Lunsdorf H."/>
            <person name="Fernandez M."/>
            <person name="Juarez S."/>
            <person name="Ciordia S."/>
            <person name="Singer A."/>
            <person name="Kagan O."/>
            <person name="Egorova O."/>
            <person name="Petit P.A."/>
            <person name="Stogios P."/>
            <person name="Kim Y."/>
            <person name="Tchigvintsev A."/>
            <person name="Flick R."/>
            <person name="Denaro R."/>
            <person name="Genovese M."/>
            <person name="Albar J.P."/>
            <person name="Reva O.N."/>
            <person name="Martinez-Gomariz M."/>
            <person name="Tran H."/>
            <person name="Ferrer M."/>
            <person name="Savchenko A."/>
            <person name="Yakunin A.F."/>
            <person name="Yakimov M.M."/>
            <person name="Golyshina O.V."/>
            <person name="Reinhardt R."/>
            <person name="Golyshin P.N."/>
        </authorList>
    </citation>
    <scope>NUCLEOTIDE SEQUENCE [LARGE SCALE GENOMIC DNA]</scope>
</reference>
<evidence type="ECO:0000256" key="11">
    <source>
        <dbReference type="SAM" id="MobiDB-lite"/>
    </source>
</evidence>
<evidence type="ECO:0000259" key="13">
    <source>
        <dbReference type="Pfam" id="PF03934"/>
    </source>
</evidence>
<dbReference type="InterPro" id="IPR045584">
    <property type="entry name" value="Pilin-like"/>
</dbReference>
<keyword evidence="9 10" id="KW-0472">Membrane</keyword>
<dbReference type="PANTHER" id="PTHR38831:SF1">
    <property type="entry name" value="TYPE II SECRETION SYSTEM PROTEIN K-RELATED"/>
    <property type="match status" value="1"/>
</dbReference>
<proteinExistence type="inferred from homology"/>
<keyword evidence="3 10" id="KW-0813">Transport</keyword>
<sequence>MINNLTQPRAISQQGGLALISVLLIFAIVSVLATSMIERQSLDIQRSGNLQALQQARAYSSGIEYAVRSGLRLDYDNNAEVDHLLEEWATPHTYPLQPGSAEIQIIDAQSRFNLNSLHKTATNRPAQIQRFKNLLNELGLDPTIADRTQKFMDEDSMVDNDYLAAEVPYRASYALFKHPSELLLIEDVDAQSYRKLVPYITALPVAATININTASDKVLAALSTSWSLSDADTVIGNRGEKGFAKVDDFWSSAEVQPFTGSANNNSTSGNQNTKEVWDKADFSVNSQYFEVFAKVTLAERIATIEMLIYRNAQTGEMRTHYRDYSRTEARLPIVNNSNSNAAGNAINNNSNTTQGSGGI</sequence>
<dbReference type="STRING" id="698738.OLEAN_C19060"/>
<dbReference type="InterPro" id="IPR049031">
    <property type="entry name" value="T2SSK_SAM-like_1st"/>
</dbReference>
<dbReference type="GO" id="GO:0009306">
    <property type="term" value="P:protein secretion"/>
    <property type="evidence" value="ECO:0007669"/>
    <property type="project" value="InterPro"/>
</dbReference>
<dbReference type="AlphaFoldDB" id="R4YMJ8"/>
<feature type="domain" description="T2SS protein K first SAM-like" evidence="14">
    <location>
        <begin position="110"/>
        <end position="204"/>
    </location>
</feature>
<comment type="similarity">
    <text evidence="2 10">Belongs to the GSP K family.</text>
</comment>
<dbReference type="Pfam" id="PF21687">
    <property type="entry name" value="T2SSK_1st"/>
    <property type="match status" value="1"/>
</dbReference>